<protein>
    <recommendedName>
        <fullName evidence="3">EF-hand domain-containing protein</fullName>
    </recommendedName>
</protein>
<accession>A0AA88JD30</accession>
<comment type="caution">
    <text evidence="4">The sequence shown here is derived from an EMBL/GenBank/DDBJ whole genome shotgun (WGS) entry which is preliminary data.</text>
</comment>
<gene>
    <name evidence="4" type="ORF">TIFTF001_038593</name>
</gene>
<organism evidence="4 5">
    <name type="scientific">Ficus carica</name>
    <name type="common">Common fig</name>
    <dbReference type="NCBI Taxonomy" id="3494"/>
    <lineage>
        <taxon>Eukaryota</taxon>
        <taxon>Viridiplantae</taxon>
        <taxon>Streptophyta</taxon>
        <taxon>Embryophyta</taxon>
        <taxon>Tracheophyta</taxon>
        <taxon>Spermatophyta</taxon>
        <taxon>Magnoliopsida</taxon>
        <taxon>eudicotyledons</taxon>
        <taxon>Gunneridae</taxon>
        <taxon>Pentapetalae</taxon>
        <taxon>rosids</taxon>
        <taxon>fabids</taxon>
        <taxon>Rosales</taxon>
        <taxon>Moraceae</taxon>
        <taxon>Ficeae</taxon>
        <taxon>Ficus</taxon>
    </lineage>
</organism>
<reference evidence="4" key="1">
    <citation type="submission" date="2023-07" db="EMBL/GenBank/DDBJ databases">
        <title>draft genome sequence of fig (Ficus carica).</title>
        <authorList>
            <person name="Takahashi T."/>
            <person name="Nishimura K."/>
        </authorList>
    </citation>
    <scope>NUCLEOTIDE SEQUENCE</scope>
</reference>
<evidence type="ECO:0000313" key="5">
    <source>
        <dbReference type="Proteomes" id="UP001187192"/>
    </source>
</evidence>
<feature type="compositionally biased region" description="Low complexity" evidence="2">
    <location>
        <begin position="200"/>
        <end position="211"/>
    </location>
</feature>
<dbReference type="InterPro" id="IPR002048">
    <property type="entry name" value="EF_hand_dom"/>
</dbReference>
<keyword evidence="5" id="KW-1185">Reference proteome</keyword>
<evidence type="ECO:0000256" key="1">
    <source>
        <dbReference type="ARBA" id="ARBA00022837"/>
    </source>
</evidence>
<dbReference type="GO" id="GO:0005509">
    <property type="term" value="F:calcium ion binding"/>
    <property type="evidence" value="ECO:0007669"/>
    <property type="project" value="InterPro"/>
</dbReference>
<name>A0AA88JD30_FICCA</name>
<keyword evidence="1" id="KW-0106">Calcium</keyword>
<dbReference type="Gene3D" id="1.10.238.10">
    <property type="entry name" value="EF-hand"/>
    <property type="match status" value="1"/>
</dbReference>
<dbReference type="SUPFAM" id="SSF47473">
    <property type="entry name" value="EF-hand"/>
    <property type="match status" value="1"/>
</dbReference>
<dbReference type="PROSITE" id="PS50222">
    <property type="entry name" value="EF_HAND_2"/>
    <property type="match status" value="2"/>
</dbReference>
<feature type="region of interest" description="Disordered" evidence="2">
    <location>
        <begin position="170"/>
        <end position="230"/>
    </location>
</feature>
<dbReference type="AlphaFoldDB" id="A0AA88JD30"/>
<feature type="domain" description="EF-hand" evidence="3">
    <location>
        <begin position="61"/>
        <end position="89"/>
    </location>
</feature>
<evidence type="ECO:0000259" key="3">
    <source>
        <dbReference type="PROSITE" id="PS50222"/>
    </source>
</evidence>
<dbReference type="InterPro" id="IPR011992">
    <property type="entry name" value="EF-hand-dom_pair"/>
</dbReference>
<sequence>MQEIRSSAIVYYEKLSKVDKQSAENLFQNLDVKRDGKIGFQVYKAKLKEEEKHMKQVTDPRFFKNLDRNKDGFLDKQDILTLFYLLCGSCYGTGTFSHHHDIAKFVANDLLQRRKESGSGNSVQPNNSNSVNRKQTLFYDLMTATAGNFIARELVVGVEAVYNQFKAPAGSDAATSHVPDPTAGANSSLFGSSPPVADPSAGAASSLFGSSTTNPVPDPSAGAASSLFGSPVPDQSAASNLVGGAATNSVPDP</sequence>
<feature type="domain" description="EF-hand" evidence="3">
    <location>
        <begin position="18"/>
        <end position="53"/>
    </location>
</feature>
<dbReference type="Proteomes" id="UP001187192">
    <property type="component" value="Unassembled WGS sequence"/>
</dbReference>
<dbReference type="EMBL" id="BTGU01000873">
    <property type="protein sequence ID" value="GMN69544.1"/>
    <property type="molecule type" value="Genomic_DNA"/>
</dbReference>
<proteinExistence type="predicted"/>
<dbReference type="PROSITE" id="PS00018">
    <property type="entry name" value="EF_HAND_1"/>
    <property type="match status" value="1"/>
</dbReference>
<dbReference type="InterPro" id="IPR018247">
    <property type="entry name" value="EF_Hand_1_Ca_BS"/>
</dbReference>
<feature type="non-terminal residue" evidence="4">
    <location>
        <position position="1"/>
    </location>
</feature>
<evidence type="ECO:0000256" key="2">
    <source>
        <dbReference type="SAM" id="MobiDB-lite"/>
    </source>
</evidence>
<evidence type="ECO:0000313" key="4">
    <source>
        <dbReference type="EMBL" id="GMN69544.1"/>
    </source>
</evidence>